<feature type="binding site" evidence="11">
    <location>
        <position position="482"/>
    </location>
    <ligand>
        <name>L-homocysteine</name>
        <dbReference type="ChEBI" id="CHEBI:58199"/>
    </ligand>
</feature>
<feature type="binding site" evidence="11 12">
    <location>
        <begin position="429"/>
        <end position="431"/>
    </location>
    <ligand>
        <name>L-methionine</name>
        <dbReference type="ChEBI" id="CHEBI:57844"/>
    </ligand>
</feature>
<dbReference type="InterPro" id="IPR038071">
    <property type="entry name" value="UROD/MetE-like_sf"/>
</dbReference>
<evidence type="ECO:0000256" key="12">
    <source>
        <dbReference type="PIRSR" id="PIRSR000382-1"/>
    </source>
</evidence>
<evidence type="ECO:0000256" key="7">
    <source>
        <dbReference type="ARBA" id="ARBA00022723"/>
    </source>
</evidence>
<feature type="binding site" evidence="11 12">
    <location>
        <position position="597"/>
    </location>
    <ligand>
        <name>L-methionine</name>
        <dbReference type="ChEBI" id="CHEBI:57844"/>
    </ligand>
</feature>
<dbReference type="NCBIfam" id="TIGR01371">
    <property type="entry name" value="met_syn_B12ind"/>
    <property type="match status" value="1"/>
</dbReference>
<dbReference type="InterPro" id="IPR013215">
    <property type="entry name" value="Cbl-indep_Met_Synth_N"/>
</dbReference>
<keyword evidence="9 11" id="KW-0862">Zinc</keyword>
<evidence type="ECO:0000259" key="15">
    <source>
        <dbReference type="Pfam" id="PF01717"/>
    </source>
</evidence>
<protein>
    <recommendedName>
        <fullName evidence="11">5-methyltetrahydropteroyltriglutamate--homocysteine methyltransferase</fullName>
        <ecNumber evidence="11">2.1.1.14</ecNumber>
    </recommendedName>
    <alternativeName>
        <fullName evidence="11">Cobalamin-independent methionine synthase</fullName>
    </alternativeName>
    <alternativeName>
        <fullName evidence="11">Methionine synthase, vitamin-B12 independent isozyme</fullName>
    </alternativeName>
</protein>
<feature type="binding site" evidence="11 12">
    <location>
        <begin position="513"/>
        <end position="514"/>
    </location>
    <ligand>
        <name>5-methyltetrahydropteroyltri-L-glutamate</name>
        <dbReference type="ChEBI" id="CHEBI:58207"/>
    </ligand>
</feature>
<dbReference type="PIRSF" id="PIRSF000382">
    <property type="entry name" value="MeTrfase_B12_ind"/>
    <property type="match status" value="1"/>
</dbReference>
<evidence type="ECO:0000256" key="10">
    <source>
        <dbReference type="ARBA" id="ARBA00023167"/>
    </source>
</evidence>
<feature type="binding site" evidence="11">
    <location>
        <begin position="18"/>
        <end position="21"/>
    </location>
    <ligand>
        <name>5-methyltetrahydropteroyltri-L-glutamate</name>
        <dbReference type="ChEBI" id="CHEBI:58207"/>
    </ligand>
</feature>
<feature type="binding site" evidence="11">
    <location>
        <position position="603"/>
    </location>
    <ligand>
        <name>5-methyltetrahydropteroyltri-L-glutamate</name>
        <dbReference type="ChEBI" id="CHEBI:58207"/>
    </ligand>
</feature>
<keyword evidence="6 11" id="KW-0808">Transferase</keyword>
<feature type="binding site" evidence="13">
    <location>
        <position position="663"/>
    </location>
    <ligand>
        <name>Zn(2+)</name>
        <dbReference type="ChEBI" id="CHEBI:29105"/>
        <label>1</label>
        <note>catalytic</note>
    </ligand>
</feature>
<feature type="binding site" evidence="11">
    <location>
        <position position="639"/>
    </location>
    <ligand>
        <name>Zn(2+)</name>
        <dbReference type="ChEBI" id="CHEBI:29105"/>
        <note>catalytic</note>
    </ligand>
</feature>
<dbReference type="InterPro" id="IPR006276">
    <property type="entry name" value="Cobalamin-indep_Met_synthase"/>
</dbReference>
<dbReference type="GO" id="GO:0032259">
    <property type="term" value="P:methylation"/>
    <property type="evidence" value="ECO:0007669"/>
    <property type="project" value="UniProtKB-KW"/>
</dbReference>
<keyword evidence="4 11" id="KW-0489">Methyltransferase</keyword>
<dbReference type="SUPFAM" id="SSF51726">
    <property type="entry name" value="UROD/MetE-like"/>
    <property type="match status" value="2"/>
</dbReference>
<evidence type="ECO:0000256" key="11">
    <source>
        <dbReference type="HAMAP-Rule" id="MF_00172"/>
    </source>
</evidence>
<evidence type="ECO:0000313" key="17">
    <source>
        <dbReference type="EMBL" id="RSM90573.1"/>
    </source>
</evidence>
<dbReference type="GO" id="GO:0008270">
    <property type="term" value="F:zinc ion binding"/>
    <property type="evidence" value="ECO:0007669"/>
    <property type="project" value="InterPro"/>
</dbReference>
<evidence type="ECO:0000259" key="16">
    <source>
        <dbReference type="Pfam" id="PF08267"/>
    </source>
</evidence>
<feature type="binding site" evidence="13">
    <location>
        <position position="724"/>
    </location>
    <ligand>
        <name>Zn(2+)</name>
        <dbReference type="ChEBI" id="CHEBI:29105"/>
        <label>1</label>
        <note>catalytic</note>
    </ligand>
</feature>
<accession>A0A428ZRG5</accession>
<feature type="binding site" evidence="11">
    <location>
        <position position="641"/>
    </location>
    <ligand>
        <name>Zn(2+)</name>
        <dbReference type="ChEBI" id="CHEBI:29105"/>
        <note>catalytic</note>
    </ligand>
</feature>
<feature type="domain" description="Cobalamin-independent methionine synthase MetE C-terminal/archaeal" evidence="15">
    <location>
        <begin position="424"/>
        <end position="745"/>
    </location>
</feature>
<evidence type="ECO:0000256" key="4">
    <source>
        <dbReference type="ARBA" id="ARBA00022603"/>
    </source>
</evidence>
<evidence type="ECO:0000256" key="3">
    <source>
        <dbReference type="ARBA" id="ARBA00009553"/>
    </source>
</evidence>
<comment type="similarity">
    <text evidence="3 11">Belongs to the vitamin-B12 independent methionine synthase family.</text>
</comment>
<evidence type="ECO:0000313" key="18">
    <source>
        <dbReference type="Proteomes" id="UP000287547"/>
    </source>
</evidence>
<gene>
    <name evidence="11" type="primary">metE</name>
    <name evidence="17" type="ORF">DMH04_03665</name>
</gene>
<feature type="binding site" evidence="11 12">
    <location>
        <position position="559"/>
    </location>
    <ligand>
        <name>5-methyltetrahydropteroyltri-L-glutamate</name>
        <dbReference type="ChEBI" id="CHEBI:58207"/>
    </ligand>
</feature>
<feature type="binding site" evidence="11 12">
    <location>
        <position position="597"/>
    </location>
    <ligand>
        <name>L-homocysteine</name>
        <dbReference type="ChEBI" id="CHEBI:58199"/>
    </ligand>
</feature>
<organism evidence="17 18">
    <name type="scientific">Kibdelosporangium aridum</name>
    <dbReference type="NCBI Taxonomy" id="2030"/>
    <lineage>
        <taxon>Bacteria</taxon>
        <taxon>Bacillati</taxon>
        <taxon>Actinomycetota</taxon>
        <taxon>Actinomycetes</taxon>
        <taxon>Pseudonocardiales</taxon>
        <taxon>Pseudonocardiaceae</taxon>
        <taxon>Kibdelosporangium</taxon>
    </lineage>
</organism>
<dbReference type="CDD" id="cd03312">
    <property type="entry name" value="CIMS_N_terminal_like"/>
    <property type="match status" value="1"/>
</dbReference>
<dbReference type="OrthoDB" id="244285at2"/>
<evidence type="ECO:0000256" key="5">
    <source>
        <dbReference type="ARBA" id="ARBA00022605"/>
    </source>
</evidence>
<feature type="binding site" evidence="11 12">
    <location>
        <position position="482"/>
    </location>
    <ligand>
        <name>L-methionine</name>
        <dbReference type="ChEBI" id="CHEBI:57844"/>
    </ligand>
</feature>
<evidence type="ECO:0000256" key="9">
    <source>
        <dbReference type="ARBA" id="ARBA00022833"/>
    </source>
</evidence>
<dbReference type="Gene3D" id="3.20.20.210">
    <property type="match status" value="2"/>
</dbReference>
<dbReference type="CDD" id="cd03311">
    <property type="entry name" value="CIMS_C_terminal_like"/>
    <property type="match status" value="1"/>
</dbReference>
<dbReference type="Proteomes" id="UP000287547">
    <property type="component" value="Unassembled WGS sequence"/>
</dbReference>
<comment type="cofactor">
    <cofactor evidence="11">
        <name>Zn(2+)</name>
        <dbReference type="ChEBI" id="CHEBI:29105"/>
    </cofactor>
    <text evidence="11">Binds 1 zinc ion per subunit.</text>
</comment>
<dbReference type="PANTHER" id="PTHR30519">
    <property type="entry name" value="5-METHYLTETRAHYDROPTEROYLTRIGLUTAMATE--HOMOCYSTEINE METHYLTRANSFERASE"/>
    <property type="match status" value="1"/>
</dbReference>
<sequence length="752" mass="81642">MSPIGSTVLGYPRIGPRRELKRALEKYWAGDLEASGLRGAARDLRVSAWAELAASGLDSVPSNTFSYYDQVLDTAMLVDAIPQRYRDLGLTGLDTYFAMARGRDSVGALELTKWFDTNYHYLVPELGPDTKFALTGDKPVAEYLEAKSLGVDTRPVLLGPVTFLLLSKGEGRLARLDELLECYAELLGLLAGAGAAWVQLDEPAFVADRADEELEALRRAYDKLSSLPQRPKLLVAGYFGDFGPALPVLADTAVDGVAVDLVAGPEAADRIPAILGLRTKTVVAGVVDGRNIWRTDLSAAASICAQLLGSVGELAVSTSCSLLHVPYDLTAEKSLDPELAARLAFARQKVDEVVVLGKALKRNDPALVKELVAAGETVRKGVEQARQDERVRAEIAALRPEHRRRAPYAERAEIQNERLSLPPLATTTIGSFPQTADVRKARADLRAGRLDEAGYAERMRSEISRVIRIQGDIGLDVLVHGEPERNDMVQYFGELLDGFAFTDNGWVQSYGSRCVRPPILHGDVSRPAPMTVAWSTYAQSLTTKPVKGMLTGPVTILAWSFVRDDQPLGVTADQVALALRDEIRDLQAAGIGIIQVDEPALRELLPLRAEDRKEYLDWAIGAFRLATSGAAAETQIHTHLCYSEFGDVIEAIDGLDADVTTIEAARSKMEVLQDLAAIGYSRGVGPGVYDIHSPRVPSAGEMTELLHAAVRAVPAKRVWANPDCGLKTRGYREVEPALRNLVAAAIQVRAQM</sequence>
<evidence type="ECO:0000256" key="1">
    <source>
        <dbReference type="ARBA" id="ARBA00002777"/>
    </source>
</evidence>
<keyword evidence="7 11" id="KW-0479">Metal-binding</keyword>
<name>A0A428ZRG5_KIBAR</name>
<feature type="binding site" evidence="13">
    <location>
        <position position="641"/>
    </location>
    <ligand>
        <name>Zn(2+)</name>
        <dbReference type="ChEBI" id="CHEBI:29105"/>
        <label>1</label>
        <note>catalytic</note>
    </ligand>
</feature>
<dbReference type="HAMAP" id="MF_00172">
    <property type="entry name" value="Meth_synth"/>
    <property type="match status" value="1"/>
</dbReference>
<feature type="binding site" evidence="11">
    <location>
        <position position="724"/>
    </location>
    <ligand>
        <name>Zn(2+)</name>
        <dbReference type="ChEBI" id="CHEBI:29105"/>
        <note>catalytic</note>
    </ligand>
</feature>
<dbReference type="EC" id="2.1.1.14" evidence="11"/>
<evidence type="ECO:0000256" key="14">
    <source>
        <dbReference type="PIRSR" id="PIRSR000382-3"/>
    </source>
</evidence>
<reference evidence="17 18" key="1">
    <citation type="submission" date="2018-05" db="EMBL/GenBank/DDBJ databases">
        <title>Evolution of GPA BGCs.</title>
        <authorList>
            <person name="Waglechner N."/>
            <person name="Wright G.D."/>
        </authorList>
    </citation>
    <scope>NUCLEOTIDE SEQUENCE [LARGE SCALE GENOMIC DNA]</scope>
    <source>
        <strain evidence="17 18">A82846</strain>
    </source>
</reference>
<keyword evidence="10 11" id="KW-0486">Methionine biosynthesis</keyword>
<dbReference type="GO" id="GO:0009086">
    <property type="term" value="P:methionine biosynthetic process"/>
    <property type="evidence" value="ECO:0007669"/>
    <property type="project" value="UniProtKB-UniRule"/>
</dbReference>
<feature type="binding site" evidence="13">
    <location>
        <position position="639"/>
    </location>
    <ligand>
        <name>Zn(2+)</name>
        <dbReference type="ChEBI" id="CHEBI:29105"/>
        <label>1</label>
        <note>catalytic</note>
    </ligand>
</feature>
<comment type="cofactor">
    <cofactor evidence="13">
        <name>Zn(2+)</name>
        <dbReference type="ChEBI" id="CHEBI:29105"/>
    </cofactor>
    <text evidence="13">Binds 2 Zn(2+) ions per subunit.</text>
</comment>
<dbReference type="GO" id="GO:0003871">
    <property type="term" value="F:5-methyltetrahydropteroyltriglutamate-homocysteine S-methyltransferase activity"/>
    <property type="evidence" value="ECO:0007669"/>
    <property type="project" value="UniProtKB-UniRule"/>
</dbReference>
<keyword evidence="8 11" id="KW-0677">Repeat</keyword>
<dbReference type="NCBIfam" id="NF003556">
    <property type="entry name" value="PRK05222.1"/>
    <property type="match status" value="1"/>
</dbReference>
<feature type="binding site" evidence="12">
    <location>
        <position position="118"/>
    </location>
    <ligand>
        <name>5-methyltetrahydropteroyltri-L-glutamate</name>
        <dbReference type="ChEBI" id="CHEBI:58207"/>
    </ligand>
</feature>
<evidence type="ECO:0000256" key="13">
    <source>
        <dbReference type="PIRSR" id="PIRSR000382-2"/>
    </source>
</evidence>
<comment type="function">
    <text evidence="1 11">Catalyzes the transfer of a methyl group from 5-methyltetrahydrofolate to homocysteine resulting in methionine formation.</text>
</comment>
<feature type="domain" description="Cobalamin-independent methionine synthase MetE N-terminal" evidence="16">
    <location>
        <begin position="6"/>
        <end position="308"/>
    </location>
</feature>
<comment type="pathway">
    <text evidence="2 11">Amino-acid biosynthesis; L-methionine biosynthesis via de novo pathway; L-methionine from L-homocysteine (MetE route): step 1/1.</text>
</comment>
<feature type="active site" description="Proton donor" evidence="11 14">
    <location>
        <position position="692"/>
    </location>
</feature>
<feature type="binding site" evidence="12">
    <location>
        <position position="21"/>
    </location>
    <ligand>
        <name>5-methyltetrahydropteroyltri-L-glutamate</name>
        <dbReference type="ChEBI" id="CHEBI:58207"/>
    </ligand>
</feature>
<dbReference type="Pfam" id="PF01717">
    <property type="entry name" value="Meth_synt_2"/>
    <property type="match status" value="1"/>
</dbReference>
<feature type="binding site" evidence="11 12">
    <location>
        <begin position="429"/>
        <end position="431"/>
    </location>
    <ligand>
        <name>L-homocysteine</name>
        <dbReference type="ChEBI" id="CHEBI:58199"/>
    </ligand>
</feature>
<dbReference type="InterPro" id="IPR002629">
    <property type="entry name" value="Met_Synth_C/arc"/>
</dbReference>
<dbReference type="AlphaFoldDB" id="A0A428ZRG5"/>
<evidence type="ECO:0000256" key="6">
    <source>
        <dbReference type="ARBA" id="ARBA00022679"/>
    </source>
</evidence>
<evidence type="ECO:0000256" key="2">
    <source>
        <dbReference type="ARBA" id="ARBA00004681"/>
    </source>
</evidence>
<comment type="catalytic activity">
    <reaction evidence="11">
        <text>5-methyltetrahydropteroyltri-L-glutamate + L-homocysteine = tetrahydropteroyltri-L-glutamate + L-methionine</text>
        <dbReference type="Rhea" id="RHEA:21196"/>
        <dbReference type="ChEBI" id="CHEBI:57844"/>
        <dbReference type="ChEBI" id="CHEBI:58140"/>
        <dbReference type="ChEBI" id="CHEBI:58199"/>
        <dbReference type="ChEBI" id="CHEBI:58207"/>
        <dbReference type="EC" id="2.1.1.14"/>
    </reaction>
</comment>
<dbReference type="EMBL" id="QHKI01000002">
    <property type="protein sequence ID" value="RSM90573.1"/>
    <property type="molecule type" value="Genomic_DNA"/>
</dbReference>
<feature type="binding site" evidence="11">
    <location>
        <position position="113"/>
    </location>
    <ligand>
        <name>5-methyltetrahydropteroyltri-L-glutamate</name>
        <dbReference type="ChEBI" id="CHEBI:58207"/>
    </ligand>
</feature>
<keyword evidence="5 11" id="KW-0028">Amino-acid biosynthesis</keyword>
<comment type="caution">
    <text evidence="17">The sequence shown here is derived from an EMBL/GenBank/DDBJ whole genome shotgun (WGS) entry which is preliminary data.</text>
</comment>
<proteinExistence type="inferred from homology"/>
<dbReference type="UniPathway" id="UPA00051">
    <property type="reaction ID" value="UER00082"/>
</dbReference>
<dbReference type="Pfam" id="PF08267">
    <property type="entry name" value="Meth_synt_1"/>
    <property type="match status" value="1"/>
</dbReference>
<dbReference type="RefSeq" id="WP_037258238.1">
    <property type="nucleotide sequence ID" value="NZ_QHKI01000002.1"/>
</dbReference>
<evidence type="ECO:0000256" key="8">
    <source>
        <dbReference type="ARBA" id="ARBA00022737"/>
    </source>
</evidence>
<feature type="binding site" evidence="11">
    <location>
        <position position="663"/>
    </location>
    <ligand>
        <name>Zn(2+)</name>
        <dbReference type="ChEBI" id="CHEBI:29105"/>
        <note>catalytic</note>
    </ligand>
</feature>